<feature type="signal peptide" evidence="10">
    <location>
        <begin position="1"/>
        <end position="19"/>
    </location>
</feature>
<dbReference type="VEuPathDB" id="FungiDB:AeMF1_014168"/>
<dbReference type="GO" id="GO:0005576">
    <property type="term" value="C:extracellular region"/>
    <property type="evidence" value="ECO:0007669"/>
    <property type="project" value="UniProtKB-SubCell"/>
</dbReference>
<keyword evidence="5" id="KW-0843">Virulence</keyword>
<keyword evidence="6" id="KW-1015">Disulfide bond</keyword>
<keyword evidence="4 10" id="KW-0732">Signal</keyword>
<evidence type="ECO:0000256" key="4">
    <source>
        <dbReference type="ARBA" id="ARBA00022729"/>
    </source>
</evidence>
<evidence type="ECO:0000259" key="11">
    <source>
        <dbReference type="PROSITE" id="PS50240"/>
    </source>
</evidence>
<dbReference type="PROSITE" id="PS50240">
    <property type="entry name" value="TRYPSIN_DOM"/>
    <property type="match status" value="1"/>
</dbReference>
<dbReference type="Proteomes" id="UP000481153">
    <property type="component" value="Unassembled WGS sequence"/>
</dbReference>
<dbReference type="FunFam" id="2.40.10.10:FF:000054">
    <property type="entry name" value="Complement C1r subcomponent"/>
    <property type="match status" value="1"/>
</dbReference>
<evidence type="ECO:0000256" key="7">
    <source>
        <dbReference type="ARBA" id="ARBA00023180"/>
    </source>
</evidence>
<sequence length="244" mass="26499">MRIWLWLLIALAILEEIQADRHPYRPRSPRHPTFRSRSRSNRKKRIVGGSKVRVGDHRYLAGLKGSADEETECGSTLIAPKLLLTAAHCVLDNIKVAAIGTHFNTGHEGGELIEIAEKIPHPKYNGEPSDGYDVAVMRLAKASKITPGKLSFDPVPVGTPLTVRGWGLTTDGGNTSKEMLEVQVNALNDKQCKKSLKIKKWPHSSFCAGGVKGKDSCQGDSGGPLMVKQGKDNFVVGVVSWGIG</sequence>
<dbReference type="InterPro" id="IPR033116">
    <property type="entry name" value="TRYPSIN_SER"/>
</dbReference>
<dbReference type="InterPro" id="IPR001314">
    <property type="entry name" value="Peptidase_S1A"/>
</dbReference>
<dbReference type="InterPro" id="IPR018114">
    <property type="entry name" value="TRYPSIN_HIS"/>
</dbReference>
<accession>A0A6G0WA74</accession>
<evidence type="ECO:0000256" key="5">
    <source>
        <dbReference type="ARBA" id="ARBA00023026"/>
    </source>
</evidence>
<dbReference type="SMART" id="SM00020">
    <property type="entry name" value="Tryp_SPc"/>
    <property type="match status" value="1"/>
</dbReference>
<dbReference type="PANTHER" id="PTHR24276">
    <property type="entry name" value="POLYSERASE-RELATED"/>
    <property type="match status" value="1"/>
</dbReference>
<keyword evidence="8" id="KW-0720">Serine protease</keyword>
<dbReference type="InterPro" id="IPR001254">
    <property type="entry name" value="Trypsin_dom"/>
</dbReference>
<feature type="chain" id="PRO_5026070582" description="Peptidase S1 domain-containing protein" evidence="10">
    <location>
        <begin position="20"/>
        <end position="244"/>
    </location>
</feature>
<dbReference type="EMBL" id="VJMJ01000286">
    <property type="protein sequence ID" value="KAF0724034.1"/>
    <property type="molecule type" value="Genomic_DNA"/>
</dbReference>
<dbReference type="GO" id="GO:0006508">
    <property type="term" value="P:proteolysis"/>
    <property type="evidence" value="ECO:0007669"/>
    <property type="project" value="UniProtKB-KW"/>
</dbReference>
<name>A0A6G0WA74_9STRA</name>
<keyword evidence="8" id="KW-0645">Protease</keyword>
<evidence type="ECO:0000256" key="6">
    <source>
        <dbReference type="ARBA" id="ARBA00023157"/>
    </source>
</evidence>
<proteinExistence type="inferred from homology"/>
<dbReference type="AlphaFoldDB" id="A0A6G0WA74"/>
<dbReference type="InterPro" id="IPR009003">
    <property type="entry name" value="Peptidase_S1_PA"/>
</dbReference>
<gene>
    <name evidence="12" type="ORF">Ae201684_017200</name>
</gene>
<feature type="region of interest" description="Disordered" evidence="9">
    <location>
        <begin position="24"/>
        <end position="45"/>
    </location>
</feature>
<keyword evidence="8" id="KW-0378">Hydrolase</keyword>
<feature type="domain" description="Peptidase S1" evidence="11">
    <location>
        <begin position="46"/>
        <end position="244"/>
    </location>
</feature>
<keyword evidence="13" id="KW-1185">Reference proteome</keyword>
<dbReference type="PANTHER" id="PTHR24276:SF98">
    <property type="entry name" value="FI18310P1-RELATED"/>
    <property type="match status" value="1"/>
</dbReference>
<comment type="subcellular location">
    <subcellularLocation>
        <location evidence="1">Secreted</location>
    </subcellularLocation>
</comment>
<keyword evidence="7" id="KW-0325">Glycoprotein</keyword>
<evidence type="ECO:0000256" key="9">
    <source>
        <dbReference type="SAM" id="MobiDB-lite"/>
    </source>
</evidence>
<dbReference type="GO" id="GO:0004252">
    <property type="term" value="F:serine-type endopeptidase activity"/>
    <property type="evidence" value="ECO:0007669"/>
    <property type="project" value="InterPro"/>
</dbReference>
<evidence type="ECO:0000313" key="12">
    <source>
        <dbReference type="EMBL" id="KAF0724034.1"/>
    </source>
</evidence>
<evidence type="ECO:0000256" key="1">
    <source>
        <dbReference type="ARBA" id="ARBA00004613"/>
    </source>
</evidence>
<dbReference type="Gene3D" id="2.40.10.10">
    <property type="entry name" value="Trypsin-like serine proteases"/>
    <property type="match status" value="1"/>
</dbReference>
<reference evidence="12 13" key="1">
    <citation type="submission" date="2019-07" db="EMBL/GenBank/DDBJ databases">
        <title>Genomics analysis of Aphanomyces spp. identifies a new class of oomycete effector associated with host adaptation.</title>
        <authorList>
            <person name="Gaulin E."/>
        </authorList>
    </citation>
    <scope>NUCLEOTIDE SEQUENCE [LARGE SCALE GENOMIC DNA]</scope>
    <source>
        <strain evidence="12 13">ATCC 201684</strain>
    </source>
</reference>
<dbReference type="CDD" id="cd00190">
    <property type="entry name" value="Tryp_SPc"/>
    <property type="match status" value="1"/>
</dbReference>
<evidence type="ECO:0000313" key="13">
    <source>
        <dbReference type="Proteomes" id="UP000481153"/>
    </source>
</evidence>
<organism evidence="12 13">
    <name type="scientific">Aphanomyces euteiches</name>
    <dbReference type="NCBI Taxonomy" id="100861"/>
    <lineage>
        <taxon>Eukaryota</taxon>
        <taxon>Sar</taxon>
        <taxon>Stramenopiles</taxon>
        <taxon>Oomycota</taxon>
        <taxon>Saprolegniomycetes</taxon>
        <taxon>Saprolegniales</taxon>
        <taxon>Verrucalvaceae</taxon>
        <taxon>Aphanomyces</taxon>
    </lineage>
</organism>
<dbReference type="PROSITE" id="PS00134">
    <property type="entry name" value="TRYPSIN_HIS"/>
    <property type="match status" value="1"/>
</dbReference>
<evidence type="ECO:0000256" key="2">
    <source>
        <dbReference type="ARBA" id="ARBA00007664"/>
    </source>
</evidence>
<evidence type="ECO:0000256" key="10">
    <source>
        <dbReference type="SAM" id="SignalP"/>
    </source>
</evidence>
<dbReference type="InterPro" id="IPR050430">
    <property type="entry name" value="Peptidase_S1"/>
</dbReference>
<evidence type="ECO:0000256" key="3">
    <source>
        <dbReference type="ARBA" id="ARBA00022525"/>
    </source>
</evidence>
<dbReference type="PROSITE" id="PS00135">
    <property type="entry name" value="TRYPSIN_SER"/>
    <property type="match status" value="1"/>
</dbReference>
<comment type="similarity">
    <text evidence="2">Belongs to the peptidase S1 family.</text>
</comment>
<dbReference type="Pfam" id="PF00089">
    <property type="entry name" value="Trypsin"/>
    <property type="match status" value="1"/>
</dbReference>
<evidence type="ECO:0000256" key="8">
    <source>
        <dbReference type="RuleBase" id="RU363034"/>
    </source>
</evidence>
<protein>
    <recommendedName>
        <fullName evidence="11">Peptidase S1 domain-containing protein</fullName>
    </recommendedName>
</protein>
<dbReference type="InterPro" id="IPR043504">
    <property type="entry name" value="Peptidase_S1_PA_chymotrypsin"/>
</dbReference>
<dbReference type="PRINTS" id="PR00722">
    <property type="entry name" value="CHYMOTRYPSIN"/>
</dbReference>
<comment type="caution">
    <text evidence="12">The sequence shown here is derived from an EMBL/GenBank/DDBJ whole genome shotgun (WGS) entry which is preliminary data.</text>
</comment>
<dbReference type="SUPFAM" id="SSF50494">
    <property type="entry name" value="Trypsin-like serine proteases"/>
    <property type="match status" value="1"/>
</dbReference>
<keyword evidence="3" id="KW-0964">Secreted</keyword>